<evidence type="ECO:0000313" key="2">
    <source>
        <dbReference type="EMBL" id="OOP61540.1"/>
    </source>
</evidence>
<gene>
    <name evidence="2" type="ORF">BWZ43_25740</name>
</gene>
<feature type="transmembrane region" description="Helical" evidence="1">
    <location>
        <begin position="12"/>
        <end position="30"/>
    </location>
</feature>
<name>A0A8E2I383_9BACI</name>
<feature type="transmembrane region" description="Helical" evidence="1">
    <location>
        <begin position="42"/>
        <end position="61"/>
    </location>
</feature>
<feature type="transmembrane region" description="Helical" evidence="1">
    <location>
        <begin position="98"/>
        <end position="119"/>
    </location>
</feature>
<dbReference type="AlphaFoldDB" id="A0A8E2I383"/>
<organism evidence="2 3">
    <name type="scientific">Heyndrickxia oleronia</name>
    <dbReference type="NCBI Taxonomy" id="38875"/>
    <lineage>
        <taxon>Bacteria</taxon>
        <taxon>Bacillati</taxon>
        <taxon>Bacillota</taxon>
        <taxon>Bacilli</taxon>
        <taxon>Bacillales</taxon>
        <taxon>Bacillaceae</taxon>
        <taxon>Heyndrickxia</taxon>
    </lineage>
</organism>
<feature type="transmembrane region" description="Helical" evidence="1">
    <location>
        <begin position="67"/>
        <end position="86"/>
    </location>
</feature>
<dbReference type="Proteomes" id="UP000189761">
    <property type="component" value="Unassembled WGS sequence"/>
</dbReference>
<accession>A0A8E2I383</accession>
<evidence type="ECO:0008006" key="4">
    <source>
        <dbReference type="Google" id="ProtNLM"/>
    </source>
</evidence>
<feature type="transmembrane region" description="Helical" evidence="1">
    <location>
        <begin position="222"/>
        <end position="240"/>
    </location>
</feature>
<sequence>MTLRISNQSWVWFVLLATLILLANVSLYRVEFTQPITPMITIGSFLDFIVTIPILAYFLIIRRRLSIKYLFPFIGAGYVAAWLIIPATYFQPLSAAKYILFAVEGAFIIFELVLIAFLLKRLPLVIDTFKSEKERIPFFKDRLENSFLTHFKPSKFLFILISEISVFYYSLFAWKKRPSHIHFKAFSYHKKTSTIALNIMIIHALIIESIGFHFLLHQWSPIIAIIALVINIYGLFMLLAEIQAVRLCPYLLSDQNLILQTGIMKKIDIPLKLILSVNEYTRSSPLSKQELASIFDAAPSDFIKEKPQIEIILKDPIQASYLYGMTKKVNTIHLRVDDPLLFLNTLKNKIES</sequence>
<protein>
    <recommendedName>
        <fullName evidence="4">Beta-carotene 15,15'-monooxygenase</fullName>
    </recommendedName>
</protein>
<feature type="transmembrane region" description="Helical" evidence="1">
    <location>
        <begin position="195"/>
        <end position="216"/>
    </location>
</feature>
<reference evidence="2 3" key="1">
    <citation type="submission" date="2017-01" db="EMBL/GenBank/DDBJ databases">
        <title>Draft genome sequence of Bacillus oleronius.</title>
        <authorList>
            <person name="Allam M."/>
        </authorList>
    </citation>
    <scope>NUCLEOTIDE SEQUENCE [LARGE SCALE GENOMIC DNA]</scope>
    <source>
        <strain evidence="2 3">DSM 9356</strain>
    </source>
</reference>
<comment type="caution">
    <text evidence="2">The sequence shown here is derived from an EMBL/GenBank/DDBJ whole genome shotgun (WGS) entry which is preliminary data.</text>
</comment>
<keyword evidence="1" id="KW-1133">Transmembrane helix</keyword>
<feature type="transmembrane region" description="Helical" evidence="1">
    <location>
        <begin position="156"/>
        <end position="174"/>
    </location>
</feature>
<proteinExistence type="predicted"/>
<keyword evidence="1" id="KW-0812">Transmembrane</keyword>
<dbReference type="RefSeq" id="WP_078111562.1">
    <property type="nucleotide sequence ID" value="NZ_CP065424.1"/>
</dbReference>
<dbReference type="EMBL" id="MTLA01000571">
    <property type="protein sequence ID" value="OOP61540.1"/>
    <property type="molecule type" value="Genomic_DNA"/>
</dbReference>
<evidence type="ECO:0000313" key="3">
    <source>
        <dbReference type="Proteomes" id="UP000189761"/>
    </source>
</evidence>
<evidence type="ECO:0000256" key="1">
    <source>
        <dbReference type="SAM" id="Phobius"/>
    </source>
</evidence>
<keyword evidence="3" id="KW-1185">Reference proteome</keyword>
<keyword evidence="1" id="KW-0472">Membrane</keyword>